<reference evidence="1 2" key="1">
    <citation type="submission" date="2020-08" db="EMBL/GenBank/DDBJ databases">
        <authorList>
            <person name="Hejnol A."/>
        </authorList>
    </citation>
    <scope>NUCLEOTIDE SEQUENCE [LARGE SCALE GENOMIC DNA]</scope>
</reference>
<dbReference type="GO" id="GO:0008289">
    <property type="term" value="F:lipid binding"/>
    <property type="evidence" value="ECO:0007669"/>
    <property type="project" value="UniProtKB-KW"/>
</dbReference>
<gene>
    <name evidence="1" type="ORF">DGYR_LOCUS7396</name>
</gene>
<dbReference type="AlphaFoldDB" id="A0A7I8VS15"/>
<organism evidence="1 2">
    <name type="scientific">Dimorphilus gyrociliatus</name>
    <dbReference type="NCBI Taxonomy" id="2664684"/>
    <lineage>
        <taxon>Eukaryota</taxon>
        <taxon>Metazoa</taxon>
        <taxon>Spiralia</taxon>
        <taxon>Lophotrochozoa</taxon>
        <taxon>Annelida</taxon>
        <taxon>Polychaeta</taxon>
        <taxon>Polychaeta incertae sedis</taxon>
        <taxon>Dinophilidae</taxon>
        <taxon>Dimorphilus</taxon>
    </lineage>
</organism>
<name>A0A7I8VS15_9ANNE</name>
<evidence type="ECO:0000313" key="1">
    <source>
        <dbReference type="EMBL" id="CAD5119111.1"/>
    </source>
</evidence>
<evidence type="ECO:0000313" key="2">
    <source>
        <dbReference type="Proteomes" id="UP000549394"/>
    </source>
</evidence>
<keyword evidence="2" id="KW-1185">Reference proteome</keyword>
<accession>A0A7I8VS15</accession>
<dbReference type="InterPro" id="IPR012674">
    <property type="entry name" value="Calycin"/>
</dbReference>
<dbReference type="EMBL" id="CAJFCJ010000009">
    <property type="protein sequence ID" value="CAD5119111.1"/>
    <property type="molecule type" value="Genomic_DNA"/>
</dbReference>
<dbReference type="Gene3D" id="2.40.128.20">
    <property type="match status" value="1"/>
</dbReference>
<protein>
    <submittedName>
        <fullName evidence="1">DgyrCDS7755</fullName>
    </submittedName>
</protein>
<dbReference type="Proteomes" id="UP000549394">
    <property type="component" value="Unassembled WGS sequence"/>
</dbReference>
<comment type="caution">
    <text evidence="1">The sequence shown here is derived from an EMBL/GenBank/DDBJ whole genome shotgun (WGS) entry which is preliminary data.</text>
</comment>
<dbReference type="SUPFAM" id="SSF50814">
    <property type="entry name" value="Lipocalins"/>
    <property type="match status" value="1"/>
</dbReference>
<sequence length="137" mass="15161">MDVIEGRWKVCSTDENMPKVLKAAGYSDEFLKNMKSGNDSQLIRTVSRQDGGMKVKTENNGVVIEETLLKPGEETAGVNLEGKEITRKLEIEDKTITVVETYGGKCLKGTSKLEDGKMIITLQSGDEKAEVVHERLE</sequence>
<proteinExistence type="predicted"/>